<comment type="caution">
    <text evidence="2">The sequence shown here is derived from an EMBL/GenBank/DDBJ whole genome shotgun (WGS) entry which is preliminary data.</text>
</comment>
<proteinExistence type="predicted"/>
<evidence type="ECO:0000313" key="3">
    <source>
        <dbReference type="Proteomes" id="UP001165082"/>
    </source>
</evidence>
<evidence type="ECO:0000256" key="1">
    <source>
        <dbReference type="SAM" id="Phobius"/>
    </source>
</evidence>
<dbReference type="AlphaFoldDB" id="A0A9W6Z921"/>
<accession>A0A9W6Z921</accession>
<organism evidence="2 3">
    <name type="scientific">Triparma retinervis</name>
    <dbReference type="NCBI Taxonomy" id="2557542"/>
    <lineage>
        <taxon>Eukaryota</taxon>
        <taxon>Sar</taxon>
        <taxon>Stramenopiles</taxon>
        <taxon>Ochrophyta</taxon>
        <taxon>Bolidophyceae</taxon>
        <taxon>Parmales</taxon>
        <taxon>Triparmaceae</taxon>
        <taxon>Triparma</taxon>
    </lineage>
</organism>
<keyword evidence="1" id="KW-0812">Transmembrane</keyword>
<reference evidence="2" key="1">
    <citation type="submission" date="2022-07" db="EMBL/GenBank/DDBJ databases">
        <title>Genome analysis of Parmales, a sister group of diatoms, reveals the evolutionary specialization of diatoms from phago-mixotrophs to photoautotrophs.</title>
        <authorList>
            <person name="Ban H."/>
            <person name="Sato S."/>
            <person name="Yoshikawa S."/>
            <person name="Kazumasa Y."/>
            <person name="Nakamura Y."/>
            <person name="Ichinomiya M."/>
            <person name="Saitoh K."/>
            <person name="Sato N."/>
            <person name="Blanc-Mathieu R."/>
            <person name="Endo H."/>
            <person name="Kuwata A."/>
            <person name="Ogata H."/>
        </authorList>
    </citation>
    <scope>NUCLEOTIDE SEQUENCE</scope>
</reference>
<feature type="transmembrane region" description="Helical" evidence="1">
    <location>
        <begin position="62"/>
        <end position="82"/>
    </location>
</feature>
<feature type="transmembrane region" description="Helical" evidence="1">
    <location>
        <begin position="21"/>
        <end position="42"/>
    </location>
</feature>
<dbReference type="Proteomes" id="UP001165082">
    <property type="component" value="Unassembled WGS sequence"/>
</dbReference>
<feature type="transmembrane region" description="Helical" evidence="1">
    <location>
        <begin position="94"/>
        <end position="112"/>
    </location>
</feature>
<dbReference type="EMBL" id="BRXZ01003091">
    <property type="protein sequence ID" value="GMH47032.1"/>
    <property type="molecule type" value="Genomic_DNA"/>
</dbReference>
<name>A0A9W6Z921_9STRA</name>
<keyword evidence="1" id="KW-0472">Membrane</keyword>
<gene>
    <name evidence="2" type="ORF">TrRE_jg154</name>
</gene>
<dbReference type="PANTHER" id="PTHR36009:SF3">
    <property type="entry name" value="TRANSMEMBRANE PROTEIN"/>
    <property type="match status" value="1"/>
</dbReference>
<keyword evidence="3" id="KW-1185">Reference proteome</keyword>
<dbReference type="PANTHER" id="PTHR36009">
    <property type="match status" value="1"/>
</dbReference>
<dbReference type="OrthoDB" id="47210at2759"/>
<sequence length="189" mass="20149">MSVWERLGASGSVWERLGKKALWVGLISFSFFLAPGELNSPADTALINDLLSNPLSPSCNHLWFMVWNFFAVAPLTLAALLLPGSRSSKLPAAPFVLGSAALGYFALGPYMITRNPSRGAVSKSELGFVTRNVFESKIFAALTTLLALSVPVTSGVIPDIVSGNGADLVSGFVDLLSFLLLHHHLPPLL</sequence>
<keyword evidence="1" id="KW-1133">Transmembrane helix</keyword>
<evidence type="ECO:0000313" key="2">
    <source>
        <dbReference type="EMBL" id="GMH47032.1"/>
    </source>
</evidence>
<protein>
    <submittedName>
        <fullName evidence="2">Uncharacterized protein</fullName>
    </submittedName>
</protein>